<dbReference type="AlphaFoldDB" id="A0A652YXM1"/>
<dbReference type="GO" id="GO:0003824">
    <property type="term" value="F:catalytic activity"/>
    <property type="evidence" value="ECO:0007669"/>
    <property type="project" value="InterPro"/>
</dbReference>
<dbReference type="InterPro" id="IPR023213">
    <property type="entry name" value="CAT-like_dom_sf"/>
</dbReference>
<proteinExistence type="predicted"/>
<dbReference type="GO" id="GO:0005737">
    <property type="term" value="C:cytoplasm"/>
    <property type="evidence" value="ECO:0007669"/>
    <property type="project" value="TreeGrafter"/>
</dbReference>
<sequence length="487" mass="53370">MHVTSIDRYGLEPGVVTEWSLQPADDAVTESAIPPSYNQHFHLETARTHGVGRSVWMAAAFDLPGQLNRPALDLALRLFISRHDTLHTGFEVGEFGAVRMDLDHATATIVTSEPMTTATTAELRSHLKKRFTEVCDPLTFPAYTFATVERAEHYTVLSAFDHTLVDGYSLVIALGELRQIYEGLNALPALDDASAVADVMSHLGDPGSFVRYCELEADGLVPIENDPRLREWERFYEICGGTSPSFPLDLGVEAGHPAPQGADVRVLLDAERTAEFDSICTAAGGSVFTGVLTAMGMTTESTTGKSTLPLQFPLHIRKDPRWADAIGWLTTSAPITVRVTPDGDFGASLAHTHASFRVALTLEGLTMAQVRDALGEKIRRTRTDVFMVSYIDYRRLPGTDDHDELNAHHISNVTVADDAQFWISRTNRGLSLRSRFPDTDVANVTMVNFLTELDRKLHDICKRGVTPIGSLTEQLRDSAIGAGTPLI</sequence>
<dbReference type="Pfam" id="PF00668">
    <property type="entry name" value="Condensation"/>
    <property type="match status" value="1"/>
</dbReference>
<dbReference type="GO" id="GO:0043041">
    <property type="term" value="P:amino acid activation for nonribosomal peptide biosynthetic process"/>
    <property type="evidence" value="ECO:0007669"/>
    <property type="project" value="TreeGrafter"/>
</dbReference>
<dbReference type="InterPro" id="IPR001242">
    <property type="entry name" value="Condensation_dom"/>
</dbReference>
<dbReference type="EMBL" id="VNIQ01000001">
    <property type="protein sequence ID" value="TYQ08429.1"/>
    <property type="molecule type" value="Genomic_DNA"/>
</dbReference>
<gene>
    <name evidence="1" type="ORF">FNL38_101801</name>
</gene>
<reference evidence="1" key="1">
    <citation type="submission" date="2019-07" db="EMBL/GenBank/DDBJ databases">
        <title>Genomic Encyclopedia of Type Strains, Phase IV (KMG-IV): sequencing the most valuable type-strain genomes for metagenomic binning, comparative biology and taxonomic classification.</title>
        <authorList>
            <person name="Goeker M."/>
        </authorList>
    </citation>
    <scope>NUCLEOTIDE SEQUENCE</scope>
    <source>
        <strain evidence="1">DSM 44596</strain>
    </source>
</reference>
<protein>
    <submittedName>
        <fullName evidence="1">Condensation domain-containing protein</fullName>
    </submittedName>
</protein>
<comment type="caution">
    <text evidence="1">The sequence shown here is derived from an EMBL/GenBank/DDBJ whole genome shotgun (WGS) entry which is preliminary data.</text>
</comment>
<name>A0A652YXM1_NOCGL</name>
<dbReference type="Gene3D" id="3.30.559.30">
    <property type="entry name" value="Nonribosomal peptide synthetase, condensation domain"/>
    <property type="match status" value="1"/>
</dbReference>
<dbReference type="GO" id="GO:0008610">
    <property type="term" value="P:lipid biosynthetic process"/>
    <property type="evidence" value="ECO:0007669"/>
    <property type="project" value="UniProtKB-ARBA"/>
</dbReference>
<dbReference type="Gene3D" id="3.30.559.10">
    <property type="entry name" value="Chloramphenicol acetyltransferase-like domain"/>
    <property type="match status" value="1"/>
</dbReference>
<dbReference type="SUPFAM" id="SSF52777">
    <property type="entry name" value="CoA-dependent acyltransferases"/>
    <property type="match status" value="2"/>
</dbReference>
<dbReference type="PANTHER" id="PTHR45527:SF1">
    <property type="entry name" value="FATTY ACID SYNTHASE"/>
    <property type="match status" value="1"/>
</dbReference>
<evidence type="ECO:0000313" key="1">
    <source>
        <dbReference type="EMBL" id="TYQ08429.1"/>
    </source>
</evidence>
<accession>A0A652YXM1</accession>
<dbReference type="PANTHER" id="PTHR45527">
    <property type="entry name" value="NONRIBOSOMAL PEPTIDE SYNTHETASE"/>
    <property type="match status" value="1"/>
</dbReference>
<dbReference type="GO" id="GO:0031177">
    <property type="term" value="F:phosphopantetheine binding"/>
    <property type="evidence" value="ECO:0007669"/>
    <property type="project" value="TreeGrafter"/>
</dbReference>
<organism evidence="1">
    <name type="scientific">Nocardia globerula</name>
    <dbReference type="NCBI Taxonomy" id="1818"/>
    <lineage>
        <taxon>Bacteria</taxon>
        <taxon>Bacillati</taxon>
        <taxon>Actinomycetota</taxon>
        <taxon>Actinomycetes</taxon>
        <taxon>Mycobacteriales</taxon>
        <taxon>Nocardiaceae</taxon>
        <taxon>Nocardia</taxon>
    </lineage>
</organism>
<dbReference type="GO" id="GO:0044550">
    <property type="term" value="P:secondary metabolite biosynthetic process"/>
    <property type="evidence" value="ECO:0007669"/>
    <property type="project" value="TreeGrafter"/>
</dbReference>